<feature type="coiled-coil region" evidence="1">
    <location>
        <begin position="53"/>
        <end position="80"/>
    </location>
</feature>
<organism evidence="3 4">
    <name type="scientific">Sphaeroforma arctica JP610</name>
    <dbReference type="NCBI Taxonomy" id="667725"/>
    <lineage>
        <taxon>Eukaryota</taxon>
        <taxon>Ichthyosporea</taxon>
        <taxon>Ichthyophonida</taxon>
        <taxon>Sphaeroforma</taxon>
    </lineage>
</organism>
<evidence type="ECO:0000256" key="1">
    <source>
        <dbReference type="SAM" id="Coils"/>
    </source>
</evidence>
<protein>
    <submittedName>
        <fullName evidence="3">Uncharacterized protein</fullName>
    </submittedName>
</protein>
<proteinExistence type="predicted"/>
<dbReference type="RefSeq" id="XP_014149847.1">
    <property type="nucleotide sequence ID" value="XM_014294372.1"/>
</dbReference>
<dbReference type="AlphaFoldDB" id="A0A0L0FGQ0"/>
<evidence type="ECO:0000256" key="2">
    <source>
        <dbReference type="SAM" id="MobiDB-lite"/>
    </source>
</evidence>
<keyword evidence="4" id="KW-1185">Reference proteome</keyword>
<accession>A0A0L0FGQ0</accession>
<feature type="region of interest" description="Disordered" evidence="2">
    <location>
        <begin position="459"/>
        <end position="478"/>
    </location>
</feature>
<name>A0A0L0FGQ0_9EUKA</name>
<keyword evidence="1" id="KW-0175">Coiled coil</keyword>
<feature type="compositionally biased region" description="Low complexity" evidence="2">
    <location>
        <begin position="145"/>
        <end position="157"/>
    </location>
</feature>
<feature type="non-terminal residue" evidence="3">
    <location>
        <position position="1"/>
    </location>
</feature>
<dbReference type="EMBL" id="KQ243337">
    <property type="protein sequence ID" value="KNC75945.1"/>
    <property type="molecule type" value="Genomic_DNA"/>
</dbReference>
<feature type="region of interest" description="Disordered" evidence="2">
    <location>
        <begin position="101"/>
        <end position="159"/>
    </location>
</feature>
<evidence type="ECO:0000313" key="3">
    <source>
        <dbReference type="EMBL" id="KNC75945.1"/>
    </source>
</evidence>
<feature type="compositionally biased region" description="Polar residues" evidence="2">
    <location>
        <begin position="101"/>
        <end position="124"/>
    </location>
</feature>
<gene>
    <name evidence="3" type="ORF">SARC_11537</name>
</gene>
<dbReference type="Proteomes" id="UP000054560">
    <property type="component" value="Unassembled WGS sequence"/>
</dbReference>
<sequence>IDHVRVNIKDRTKFTSVGMEDICSELGLPPESDGRMIHSTIKQLDRGQAFQQWNVLNMKLKALREKLAKLQAKLHSKREATQKYRTSQPYCTTAQYIAESGQGSTSAPAHMRNTPTTPTSTSGCRRSPAPVSTAETGDKGERYTGRTTKTPTTPQYTEADVGGAGGQLERQLAHITRAIDTVARSTARAKRQRDQCEVYGKHEKVLSMWQAVNGRYQNGERYKFRGELFEQEAHQEASRYLLAILRARDGRVFKVPRDTSEYTIITNQVWSRRKPPVPYSRAEVHSADEEQVLCTTHTSPETQTVTGKKVPYMSDTEVSTGAREYRGLYRTSYHSKSRLGGQPGEHLRTAGIEGLQNTTTLSPVDTDAYTRHNEQLLRHEKGSGEADIVALDAHGLVVGIVEVKSGCLAIADAYHQQTRHMNVHPHTRMHTLPADGFTSVKTMGSYDCGRARRSSAKSKEIKACTHGRRNKGSPGARAPHQYVHTAQQDGCATQADECGCGDTGGCYGNATLGGRRLHPSGVVVLVATLLPPNRYVIGCPPSVLHAYTRALTKYDLWHCTRLSDTEVRLAMDYVYSSLKQPLSPLQWLDRFGQEHLLIL</sequence>
<reference evidence="3 4" key="1">
    <citation type="submission" date="2011-02" db="EMBL/GenBank/DDBJ databases">
        <title>The Genome Sequence of Sphaeroforma arctica JP610.</title>
        <authorList>
            <consortium name="The Broad Institute Genome Sequencing Platform"/>
            <person name="Russ C."/>
            <person name="Cuomo C."/>
            <person name="Young S.K."/>
            <person name="Zeng Q."/>
            <person name="Gargeya S."/>
            <person name="Alvarado L."/>
            <person name="Berlin A."/>
            <person name="Chapman S.B."/>
            <person name="Chen Z."/>
            <person name="Freedman E."/>
            <person name="Gellesch M."/>
            <person name="Goldberg J."/>
            <person name="Griggs A."/>
            <person name="Gujja S."/>
            <person name="Heilman E."/>
            <person name="Heiman D."/>
            <person name="Howarth C."/>
            <person name="Mehta T."/>
            <person name="Neiman D."/>
            <person name="Pearson M."/>
            <person name="Roberts A."/>
            <person name="Saif S."/>
            <person name="Shea T."/>
            <person name="Shenoy N."/>
            <person name="Sisk P."/>
            <person name="Stolte C."/>
            <person name="Sykes S."/>
            <person name="White J."/>
            <person name="Yandava C."/>
            <person name="Burger G."/>
            <person name="Gray M.W."/>
            <person name="Holland P.W.H."/>
            <person name="King N."/>
            <person name="Lang F.B.F."/>
            <person name="Roger A.J."/>
            <person name="Ruiz-Trillo I."/>
            <person name="Haas B."/>
            <person name="Nusbaum C."/>
            <person name="Birren B."/>
        </authorList>
    </citation>
    <scope>NUCLEOTIDE SEQUENCE [LARGE SCALE GENOMIC DNA]</scope>
    <source>
        <strain evidence="3 4">JP610</strain>
    </source>
</reference>
<evidence type="ECO:0000313" key="4">
    <source>
        <dbReference type="Proteomes" id="UP000054560"/>
    </source>
</evidence>
<dbReference type="GeneID" id="25912041"/>